<proteinExistence type="predicted"/>
<reference evidence="1" key="1">
    <citation type="submission" date="2021-02" db="EMBL/GenBank/DDBJ databases">
        <authorList>
            <person name="Nowell W R."/>
        </authorList>
    </citation>
    <scope>NUCLEOTIDE SEQUENCE</scope>
</reference>
<gene>
    <name evidence="1" type="ORF">EDS130_LOCUS14871</name>
</gene>
<sequence>MNILLKQNLPRYAWQQQCYLSTSPIVHSWFVKLTNVTQVNTEAAVPKHTRKRNYPLTYEQRQFPKLIGHTKTWNTFNTSNLRDVHLRHLAFIICFRIDYQTTT</sequence>
<dbReference type="GO" id="GO:0005739">
    <property type="term" value="C:mitochondrion"/>
    <property type="evidence" value="ECO:0007669"/>
    <property type="project" value="InterPro"/>
</dbReference>
<accession>A0A814GSL1</accession>
<dbReference type="AlphaFoldDB" id="A0A814GSL1"/>
<evidence type="ECO:0000313" key="1">
    <source>
        <dbReference type="EMBL" id="CAF1000674.1"/>
    </source>
</evidence>
<comment type="caution">
    <text evidence="1">The sequence shown here is derived from an EMBL/GenBank/DDBJ whole genome shotgun (WGS) entry which is preliminary data.</text>
</comment>
<dbReference type="InterPro" id="IPR026146">
    <property type="entry name" value="Ribosomal_uS3m"/>
</dbReference>
<dbReference type="OrthoDB" id="5950413at2759"/>
<organism evidence="1 2">
    <name type="scientific">Adineta ricciae</name>
    <name type="common">Rotifer</name>
    <dbReference type="NCBI Taxonomy" id="249248"/>
    <lineage>
        <taxon>Eukaryota</taxon>
        <taxon>Metazoa</taxon>
        <taxon>Spiralia</taxon>
        <taxon>Gnathifera</taxon>
        <taxon>Rotifera</taxon>
        <taxon>Eurotatoria</taxon>
        <taxon>Bdelloidea</taxon>
        <taxon>Adinetida</taxon>
        <taxon>Adinetidae</taxon>
        <taxon>Adineta</taxon>
    </lineage>
</organism>
<dbReference type="Pfam" id="PF14955">
    <property type="entry name" value="MRP-S24"/>
    <property type="match status" value="1"/>
</dbReference>
<name>A0A814GSL1_ADIRI</name>
<protein>
    <submittedName>
        <fullName evidence="1">Uncharacterized protein</fullName>
    </submittedName>
</protein>
<dbReference type="EMBL" id="CAJNOJ010000061">
    <property type="protein sequence ID" value="CAF1000674.1"/>
    <property type="molecule type" value="Genomic_DNA"/>
</dbReference>
<dbReference type="Proteomes" id="UP000663852">
    <property type="component" value="Unassembled WGS sequence"/>
</dbReference>
<evidence type="ECO:0000313" key="2">
    <source>
        <dbReference type="Proteomes" id="UP000663852"/>
    </source>
</evidence>